<evidence type="ECO:0008006" key="3">
    <source>
        <dbReference type="Google" id="ProtNLM"/>
    </source>
</evidence>
<reference evidence="1" key="1">
    <citation type="submission" date="2021-11" db="EMBL/GenBank/DDBJ databases">
        <authorList>
            <consortium name="Genoscope - CEA"/>
            <person name="William W."/>
        </authorList>
    </citation>
    <scope>NUCLEOTIDE SEQUENCE</scope>
</reference>
<name>A0A8J2X2H8_9STRA</name>
<sequence>MSTDAQKLARSLNDAAVAAGQSLETNAARHQVWSLLGSRAQNILKALCAAGEAPAVSAGSCEPAASRARTASGLARFPEDVLGAIIAFVDLPMRFTCVAACSTLRDACARLSPRLEHSLVAKRFPLINTFGSAGAPAPRDLFRTFKDFEGENTYAVRPESSLALDGYTLSLEIKARKIESAGPGEPWRFNGTQESIYVGTGELQAGTPLVTYKFTVPDAVREREAELPETDETTWSLIATIVVSRRGASGKLQFARIHRDPCTMHENGLDFDSSEMPIPAGNQALNFLKRKADNVDMYTDPVVVLHYTGPCTVEARFKWSFPNHGEVMTEHEARACLEHYAAWSE</sequence>
<dbReference type="Proteomes" id="UP000789595">
    <property type="component" value="Unassembled WGS sequence"/>
</dbReference>
<evidence type="ECO:0000313" key="2">
    <source>
        <dbReference type="Proteomes" id="UP000789595"/>
    </source>
</evidence>
<comment type="caution">
    <text evidence="1">The sequence shown here is derived from an EMBL/GenBank/DDBJ whole genome shotgun (WGS) entry which is preliminary data.</text>
</comment>
<evidence type="ECO:0000313" key="1">
    <source>
        <dbReference type="EMBL" id="CAH0376105.1"/>
    </source>
</evidence>
<accession>A0A8J2X2H8</accession>
<keyword evidence="2" id="KW-1185">Reference proteome</keyword>
<protein>
    <recommendedName>
        <fullName evidence="3">F-box domain-containing protein</fullName>
    </recommendedName>
</protein>
<dbReference type="EMBL" id="CAKKNE010000005">
    <property type="protein sequence ID" value="CAH0376105.1"/>
    <property type="molecule type" value="Genomic_DNA"/>
</dbReference>
<gene>
    <name evidence="1" type="ORF">PECAL_5P06600</name>
</gene>
<proteinExistence type="predicted"/>
<dbReference type="AlphaFoldDB" id="A0A8J2X2H8"/>
<organism evidence="1 2">
    <name type="scientific">Pelagomonas calceolata</name>
    <dbReference type="NCBI Taxonomy" id="35677"/>
    <lineage>
        <taxon>Eukaryota</taxon>
        <taxon>Sar</taxon>
        <taxon>Stramenopiles</taxon>
        <taxon>Ochrophyta</taxon>
        <taxon>Pelagophyceae</taxon>
        <taxon>Pelagomonadales</taxon>
        <taxon>Pelagomonadaceae</taxon>
        <taxon>Pelagomonas</taxon>
    </lineage>
</organism>